<protein>
    <submittedName>
        <fullName evidence="1">Membrane protein</fullName>
    </submittedName>
</protein>
<evidence type="ECO:0000313" key="2">
    <source>
        <dbReference type="Proteomes" id="UP000466931"/>
    </source>
</evidence>
<name>A0A7I7XSV9_9MYCO</name>
<keyword evidence="2" id="KW-1185">Reference proteome</keyword>
<organism evidence="1 2">
    <name type="scientific">Mycolicibacterium confluentis</name>
    <dbReference type="NCBI Taxonomy" id="28047"/>
    <lineage>
        <taxon>Bacteria</taxon>
        <taxon>Bacillati</taxon>
        <taxon>Actinomycetota</taxon>
        <taxon>Actinomycetes</taxon>
        <taxon>Mycobacteriales</taxon>
        <taxon>Mycobacteriaceae</taxon>
        <taxon>Mycolicibacterium</taxon>
    </lineage>
</organism>
<dbReference type="GO" id="GO:0016746">
    <property type="term" value="F:acyltransferase activity"/>
    <property type="evidence" value="ECO:0007669"/>
    <property type="project" value="InterPro"/>
</dbReference>
<dbReference type="EMBL" id="AP022612">
    <property type="protein sequence ID" value="BBZ32349.1"/>
    <property type="molecule type" value="Genomic_DNA"/>
</dbReference>
<dbReference type="CDD" id="cd07987">
    <property type="entry name" value="LPLAT_MGAT-like"/>
    <property type="match status" value="1"/>
</dbReference>
<dbReference type="PANTHER" id="PTHR22753">
    <property type="entry name" value="TRANSMEMBRANE PROTEIN 68"/>
    <property type="match status" value="1"/>
</dbReference>
<accession>A0A7I7XSV9</accession>
<proteinExistence type="predicted"/>
<reference evidence="1" key="2">
    <citation type="submission" date="2020-02" db="EMBL/GenBank/DDBJ databases">
        <authorList>
            <person name="Matsumoto Y."/>
            <person name="Motooka D."/>
            <person name="Nakamura S."/>
        </authorList>
    </citation>
    <scope>NUCLEOTIDE SEQUENCE</scope>
    <source>
        <strain evidence="1">JCM 13671</strain>
    </source>
</reference>
<evidence type="ECO:0000313" key="1">
    <source>
        <dbReference type="EMBL" id="BBZ32349.1"/>
    </source>
</evidence>
<gene>
    <name evidence="1" type="ORF">MCNF_09540</name>
</gene>
<dbReference type="AlphaFoldDB" id="A0A7I7XSV9"/>
<sequence length="289" mass="31655">MSDLAVAAAVLDPSPRVRRIRQAWTVADGTMRSALDIARPYVTGLDNLPADGRFLLVGNHTATSLAEVFLIPHYVRRAIGAEVRVLADRAFGMHKGPMTDLIAAFGGVVGSPESVRDLMDHDETILVFPGGGQEITKFKGEEYILRWKQREGFAREAVARDYPIVPVGLVGGDDVYQSLTTRDSLWAKMTHAVHSVVPGGPPDKAMPLVRGVGPTLIPRPQRMYLAFGEPISTTKPADTESAEWVTSVRNETKAALEKLLDDLQAIRADDPYRQLNPLAWRRAAQPQEG</sequence>
<dbReference type="Proteomes" id="UP000466931">
    <property type="component" value="Chromosome"/>
</dbReference>
<dbReference type="SUPFAM" id="SSF69593">
    <property type="entry name" value="Glycerol-3-phosphate (1)-acyltransferase"/>
    <property type="match status" value="1"/>
</dbReference>
<dbReference type="OrthoDB" id="5496738at2"/>
<dbReference type="RefSeq" id="WP_085156548.1">
    <property type="nucleotide sequence ID" value="NZ_AP022612.1"/>
</dbReference>
<reference evidence="1" key="1">
    <citation type="journal article" date="2019" name="Emerg. Microbes Infect.">
        <title>Comprehensive subspecies identification of 175 nontuberculous mycobacteria species based on 7547 genomic profiles.</title>
        <authorList>
            <person name="Matsumoto Y."/>
            <person name="Kinjo T."/>
            <person name="Motooka D."/>
            <person name="Nabeya D."/>
            <person name="Jung N."/>
            <person name="Uechi K."/>
            <person name="Horii T."/>
            <person name="Iida T."/>
            <person name="Fujita J."/>
            <person name="Nakamura S."/>
        </authorList>
    </citation>
    <scope>NUCLEOTIDE SEQUENCE [LARGE SCALE GENOMIC DNA]</scope>
    <source>
        <strain evidence="1">JCM 13671</strain>
    </source>
</reference>
<dbReference type="Pfam" id="PF01553">
    <property type="entry name" value="Acyltransferase"/>
    <property type="match status" value="1"/>
</dbReference>
<dbReference type="GO" id="GO:0016020">
    <property type="term" value="C:membrane"/>
    <property type="evidence" value="ECO:0007669"/>
    <property type="project" value="TreeGrafter"/>
</dbReference>
<dbReference type="PANTHER" id="PTHR22753:SF14">
    <property type="entry name" value="MONOACYLGLYCEROL_DIACYLGLYCEROL O-ACYLTRANSFERASE"/>
    <property type="match status" value="1"/>
</dbReference>
<dbReference type="SMART" id="SM00563">
    <property type="entry name" value="PlsC"/>
    <property type="match status" value="1"/>
</dbReference>
<dbReference type="InterPro" id="IPR002123">
    <property type="entry name" value="Plipid/glycerol_acylTrfase"/>
</dbReference>